<dbReference type="SUPFAM" id="SSF53850">
    <property type="entry name" value="Periplasmic binding protein-like II"/>
    <property type="match status" value="1"/>
</dbReference>
<evidence type="ECO:0000313" key="4">
    <source>
        <dbReference type="Proteomes" id="UP001575652"/>
    </source>
</evidence>
<accession>A0ABV4UM88</accession>
<dbReference type="Gene3D" id="3.40.190.10">
    <property type="entry name" value="Periplasmic binding protein-like II"/>
    <property type="match status" value="2"/>
</dbReference>
<feature type="domain" description="SsuA/THI5-like" evidence="2">
    <location>
        <begin position="73"/>
        <end position="288"/>
    </location>
</feature>
<reference evidence="3 4" key="1">
    <citation type="submission" date="2024-09" db="EMBL/GenBank/DDBJ databases">
        <authorList>
            <person name="Salinas-Garcia M.A."/>
            <person name="Prieme A."/>
        </authorList>
    </citation>
    <scope>NUCLEOTIDE SEQUENCE [LARGE SCALE GENOMIC DNA]</scope>
    <source>
        <strain evidence="3 4">DSM 21081</strain>
    </source>
</reference>
<gene>
    <name evidence="3" type="ORF">ACETWP_04450</name>
</gene>
<proteinExistence type="predicted"/>
<evidence type="ECO:0000256" key="1">
    <source>
        <dbReference type="SAM" id="MobiDB-lite"/>
    </source>
</evidence>
<dbReference type="Pfam" id="PF09084">
    <property type="entry name" value="NMT1"/>
    <property type="match status" value="1"/>
</dbReference>
<sequence>MTNTLHTTARRRPASAGGTRRGLATLAALTLLGGLAACGSGSPSGAAGSEPATDTDAGPLTAVTVGAIPIGDVAPVHLGKAKGFFEEEGLDLTIEDTTGGAVAVPGVVAGSYDFAFGNLVSLMVARDKGLDVRYVSNGASTTGEAGADFAAVVVPEDSPITGPADLEGKTVTSNNLANIGDTAIRATVDREGGDGSRLTFVEMAFPDAFGALESGQVDAALILEPFLTPALDQGGRAVLWPYAGTHERLDIGGYFSTGERIDQDPETAAAFAAAMEKSLAYAQEHPDEVRETIGTYTKTGPELLERIKLPRFVPEFSRDAAAELGRAAVKYGTLANEPDLDALLPAE</sequence>
<evidence type="ECO:0000313" key="3">
    <source>
        <dbReference type="EMBL" id="MFB0833830.1"/>
    </source>
</evidence>
<dbReference type="EMBL" id="JBHDLJ010000002">
    <property type="protein sequence ID" value="MFB0833830.1"/>
    <property type="molecule type" value="Genomic_DNA"/>
</dbReference>
<dbReference type="Proteomes" id="UP001575652">
    <property type="component" value="Unassembled WGS sequence"/>
</dbReference>
<keyword evidence="4" id="KW-1185">Reference proteome</keyword>
<dbReference type="RefSeq" id="WP_373970990.1">
    <property type="nucleotide sequence ID" value="NZ_JBHDLJ010000002.1"/>
</dbReference>
<feature type="region of interest" description="Disordered" evidence="1">
    <location>
        <begin position="1"/>
        <end position="20"/>
    </location>
</feature>
<comment type="caution">
    <text evidence="3">The sequence shown here is derived from an EMBL/GenBank/DDBJ whole genome shotgun (WGS) entry which is preliminary data.</text>
</comment>
<organism evidence="3 4">
    <name type="scientific">Arthrobacter halodurans</name>
    <dbReference type="NCBI Taxonomy" id="516699"/>
    <lineage>
        <taxon>Bacteria</taxon>
        <taxon>Bacillati</taxon>
        <taxon>Actinomycetota</taxon>
        <taxon>Actinomycetes</taxon>
        <taxon>Micrococcales</taxon>
        <taxon>Micrococcaceae</taxon>
        <taxon>Arthrobacter</taxon>
    </lineage>
</organism>
<dbReference type="PANTHER" id="PTHR30024">
    <property type="entry name" value="ALIPHATIC SULFONATES-BINDING PROTEIN-RELATED"/>
    <property type="match status" value="1"/>
</dbReference>
<protein>
    <submittedName>
        <fullName evidence="3">ABC transporter substrate-binding protein</fullName>
    </submittedName>
</protein>
<dbReference type="InterPro" id="IPR015168">
    <property type="entry name" value="SsuA/THI5"/>
</dbReference>
<dbReference type="PANTHER" id="PTHR30024:SF42">
    <property type="entry name" value="ALIPHATIC SULFONATES-BINDING PROTEIN-RELATED"/>
    <property type="match status" value="1"/>
</dbReference>
<evidence type="ECO:0000259" key="2">
    <source>
        <dbReference type="Pfam" id="PF09084"/>
    </source>
</evidence>
<name>A0ABV4UM88_9MICC</name>